<gene>
    <name evidence="1" type="ORF">A2936_05025</name>
</gene>
<sequence length="208" mass="24468">MVVKLNRLEVQKKLKSLKLSLFTPQEFQDVFGVPKKTALTFIGRNVKSGLFFKLRNNYYQLQDSNLPLYLIANKLYQPSYISLEKALSYYSIIPETIYAITSVTTKPTQEFETPRAIFTYRKIKQGAFTGYRATRLEGSIVLFAEAEKSLADYLYFVDLKKATLNDRLELRNVNKKKLIRYAKLFNRRSLLKLIDRVYAEYRKPQRIY</sequence>
<name>A0A1F7UXN1_9BACT</name>
<organism evidence="1 2">
    <name type="scientific">Candidatus Uhrbacteria bacterium RIFCSPLOWO2_01_FULL_47_25</name>
    <dbReference type="NCBI Taxonomy" id="1802402"/>
    <lineage>
        <taxon>Bacteria</taxon>
        <taxon>Candidatus Uhriibacteriota</taxon>
    </lineage>
</organism>
<dbReference type="Proteomes" id="UP000176846">
    <property type="component" value="Unassembled WGS sequence"/>
</dbReference>
<evidence type="ECO:0000313" key="2">
    <source>
        <dbReference type="Proteomes" id="UP000176846"/>
    </source>
</evidence>
<accession>A0A1F7UXN1</accession>
<evidence type="ECO:0008006" key="3">
    <source>
        <dbReference type="Google" id="ProtNLM"/>
    </source>
</evidence>
<reference evidence="1 2" key="1">
    <citation type="journal article" date="2016" name="Nat. Commun.">
        <title>Thousands of microbial genomes shed light on interconnected biogeochemical processes in an aquifer system.</title>
        <authorList>
            <person name="Anantharaman K."/>
            <person name="Brown C.T."/>
            <person name="Hug L.A."/>
            <person name="Sharon I."/>
            <person name="Castelle C.J."/>
            <person name="Probst A.J."/>
            <person name="Thomas B.C."/>
            <person name="Singh A."/>
            <person name="Wilkins M.J."/>
            <person name="Karaoz U."/>
            <person name="Brodie E.L."/>
            <person name="Williams K.H."/>
            <person name="Hubbard S.S."/>
            <person name="Banfield J.F."/>
        </authorList>
    </citation>
    <scope>NUCLEOTIDE SEQUENCE [LARGE SCALE GENOMIC DNA]</scope>
</reference>
<dbReference type="AlphaFoldDB" id="A0A1F7UXN1"/>
<proteinExistence type="predicted"/>
<comment type="caution">
    <text evidence="1">The sequence shown here is derived from an EMBL/GenBank/DDBJ whole genome shotgun (WGS) entry which is preliminary data.</text>
</comment>
<protein>
    <recommendedName>
        <fullName evidence="3">AbiEi antitoxin C-terminal domain-containing protein</fullName>
    </recommendedName>
</protein>
<dbReference type="EMBL" id="MGEK01000003">
    <property type="protein sequence ID" value="OGL83051.1"/>
    <property type="molecule type" value="Genomic_DNA"/>
</dbReference>
<evidence type="ECO:0000313" key="1">
    <source>
        <dbReference type="EMBL" id="OGL83051.1"/>
    </source>
</evidence>